<dbReference type="EMBL" id="LO017727">
    <property type="protein sequence ID" value="CRH05106.1"/>
    <property type="molecule type" value="Genomic_DNA"/>
</dbReference>
<feature type="domain" description="NAD-dependent epimerase/dehydratase" evidence="3">
    <location>
        <begin position="16"/>
        <end position="252"/>
    </location>
</feature>
<sequence>MSNPVAASLAPLRTRVLVTGGAGFIGSEVVHQLAALGAEVEVVDNLTNGKAQNINDLLSDRVKLHAVDIRDNDAMVKLLDGVEIVIHMATLGVRHSINNPKENHDVNATATLELLANARAHGVRRVVNISTSEVYGTGFRVPMDENHPTFPHTVYGASKLAGECYARGYNKTYGYDTVVVRPFNVFGPRCHHEGDSGEVIPKFLLRSMAGKPLAIFGDGQQTRDFTYVSDAALGILQAAASPATCGETVNLGAGKELTIQALAEEVMKVTGKRAEIAYHDPRPGDVLRLYADTARAQQLFDYRPKVGLEAGLAHLKAWYEARPESLDELLAEEWTDNWNRRD</sequence>
<evidence type="ECO:0000256" key="1">
    <source>
        <dbReference type="ARBA" id="ARBA00005125"/>
    </source>
</evidence>
<comment type="pathway">
    <text evidence="1">Bacterial outer membrane biogenesis; LPS O-antigen biosynthesis.</text>
</comment>
<comment type="similarity">
    <text evidence="2">Belongs to the NAD(P)-dependent epimerase/dehydratase family.</text>
</comment>
<dbReference type="PANTHER" id="PTHR43000">
    <property type="entry name" value="DTDP-D-GLUCOSE 4,6-DEHYDRATASE-RELATED"/>
    <property type="match status" value="1"/>
</dbReference>
<gene>
    <name evidence="4" type="ORF">MAGMO_0907</name>
</gene>
<evidence type="ECO:0000259" key="3">
    <source>
        <dbReference type="Pfam" id="PF01370"/>
    </source>
</evidence>
<dbReference type="SUPFAM" id="SSF51735">
    <property type="entry name" value="NAD(P)-binding Rossmann-fold domains"/>
    <property type="match status" value="1"/>
</dbReference>
<dbReference type="InterPro" id="IPR001509">
    <property type="entry name" value="Epimerase_deHydtase"/>
</dbReference>
<protein>
    <submittedName>
        <fullName evidence="4">Putative NAD dependent epimerase/dehydratase family protein</fullName>
    </submittedName>
</protein>
<dbReference type="PRINTS" id="PR01713">
    <property type="entry name" value="NUCEPIMERASE"/>
</dbReference>
<dbReference type="Gene3D" id="3.40.50.720">
    <property type="entry name" value="NAD(P)-binding Rossmann-like Domain"/>
    <property type="match status" value="1"/>
</dbReference>
<evidence type="ECO:0000256" key="2">
    <source>
        <dbReference type="ARBA" id="ARBA00007637"/>
    </source>
</evidence>
<accession>A0A1S7LH38</accession>
<dbReference type="AlphaFoldDB" id="A0A1S7LH38"/>
<dbReference type="Gene3D" id="3.90.25.10">
    <property type="entry name" value="UDP-galactose 4-epimerase, domain 1"/>
    <property type="match status" value="1"/>
</dbReference>
<evidence type="ECO:0000313" key="4">
    <source>
        <dbReference type="EMBL" id="CRH05106.1"/>
    </source>
</evidence>
<reference evidence="4" key="1">
    <citation type="submission" date="2015-04" db="EMBL/GenBank/DDBJ databases">
        <authorList>
            <person name="Syromyatnikov M.Y."/>
            <person name="Popov V.N."/>
        </authorList>
    </citation>
    <scope>NUCLEOTIDE SEQUENCE</scope>
    <source>
        <strain evidence="4">MO-1</strain>
    </source>
</reference>
<name>A0A1S7LH38_MAGMO</name>
<dbReference type="InterPro" id="IPR036291">
    <property type="entry name" value="NAD(P)-bd_dom_sf"/>
</dbReference>
<proteinExistence type="inferred from homology"/>
<dbReference type="Pfam" id="PF01370">
    <property type="entry name" value="Epimerase"/>
    <property type="match status" value="1"/>
</dbReference>
<organism evidence="4">
    <name type="scientific">Magnetococcus massalia (strain MO-1)</name>
    <dbReference type="NCBI Taxonomy" id="451514"/>
    <lineage>
        <taxon>Bacteria</taxon>
        <taxon>Pseudomonadati</taxon>
        <taxon>Pseudomonadota</taxon>
        <taxon>Magnetococcia</taxon>
        <taxon>Magnetococcales</taxon>
        <taxon>Magnetococcaceae</taxon>
        <taxon>Magnetococcus</taxon>
    </lineage>
</organism>